<evidence type="ECO:0000259" key="5">
    <source>
        <dbReference type="PROSITE" id="PS50977"/>
    </source>
</evidence>
<evidence type="ECO:0000256" key="1">
    <source>
        <dbReference type="ARBA" id="ARBA00023015"/>
    </source>
</evidence>
<protein>
    <submittedName>
        <fullName evidence="6">Helix-turn-helix transcriptional regulator</fullName>
    </submittedName>
</protein>
<dbReference type="Gene3D" id="1.10.357.10">
    <property type="entry name" value="Tetracycline Repressor, domain 2"/>
    <property type="match status" value="1"/>
</dbReference>
<accession>A0ABS1XV43</accession>
<reference evidence="6 7" key="1">
    <citation type="submission" date="2021-01" db="EMBL/GenBank/DDBJ databases">
        <title>Draft genome sequence of Micromonospora sp. strain STR1_7.</title>
        <authorList>
            <person name="Karlyshev A."/>
            <person name="Jawad R."/>
        </authorList>
    </citation>
    <scope>NUCLEOTIDE SEQUENCE [LARGE SCALE GENOMIC DNA]</scope>
    <source>
        <strain evidence="6 7">STR1-7</strain>
    </source>
</reference>
<keyword evidence="3" id="KW-0804">Transcription</keyword>
<dbReference type="Pfam" id="PF00440">
    <property type="entry name" value="TetR_N"/>
    <property type="match status" value="1"/>
</dbReference>
<evidence type="ECO:0000313" key="7">
    <source>
        <dbReference type="Proteomes" id="UP000601027"/>
    </source>
</evidence>
<evidence type="ECO:0000256" key="3">
    <source>
        <dbReference type="ARBA" id="ARBA00023163"/>
    </source>
</evidence>
<dbReference type="SUPFAM" id="SSF46689">
    <property type="entry name" value="Homeodomain-like"/>
    <property type="match status" value="1"/>
</dbReference>
<dbReference type="RefSeq" id="WP_203175898.1">
    <property type="nucleotide sequence ID" value="NZ_JAEVHM010000066.1"/>
</dbReference>
<dbReference type="EMBL" id="JAEVHM010000066">
    <property type="protein sequence ID" value="MBM0233140.1"/>
    <property type="molecule type" value="Genomic_DNA"/>
</dbReference>
<comment type="caution">
    <text evidence="6">The sequence shown here is derived from an EMBL/GenBank/DDBJ whole genome shotgun (WGS) entry which is preliminary data.</text>
</comment>
<dbReference type="InterPro" id="IPR001647">
    <property type="entry name" value="HTH_TetR"/>
</dbReference>
<dbReference type="InterPro" id="IPR009057">
    <property type="entry name" value="Homeodomain-like_sf"/>
</dbReference>
<dbReference type="PRINTS" id="PR00455">
    <property type="entry name" value="HTHTETR"/>
</dbReference>
<keyword evidence="7" id="KW-1185">Reference proteome</keyword>
<dbReference type="Proteomes" id="UP000601027">
    <property type="component" value="Unassembled WGS sequence"/>
</dbReference>
<dbReference type="PROSITE" id="PS50977">
    <property type="entry name" value="HTH_TETR_2"/>
    <property type="match status" value="1"/>
</dbReference>
<evidence type="ECO:0000256" key="4">
    <source>
        <dbReference type="PROSITE-ProRule" id="PRU00335"/>
    </source>
</evidence>
<dbReference type="SUPFAM" id="SSF48498">
    <property type="entry name" value="Tetracyclin repressor-like, C-terminal domain"/>
    <property type="match status" value="1"/>
</dbReference>
<evidence type="ECO:0000313" key="6">
    <source>
        <dbReference type="EMBL" id="MBM0233140.1"/>
    </source>
</evidence>
<sequence>MSDVKGSGLRSQKARQTRQRILEAARELFVERGYGATNLQDVATAAQVAVQTIYFSFGNKRTLLKELVDVTVAGDDEPVATMDRPWFRAAMAAETAQEQLRAHVHGSAAVLDRVAPIMRMLQAAAATDAEVAAIWPQGVDPRYVVQEAAAKALMAKPGARTDVPVPQAADVLYALLGPELYLVLVRERGWSPQRWTEWTCANLRAQLCVN</sequence>
<feature type="domain" description="HTH tetR-type" evidence="5">
    <location>
        <begin position="15"/>
        <end position="75"/>
    </location>
</feature>
<dbReference type="InterPro" id="IPR050109">
    <property type="entry name" value="HTH-type_TetR-like_transc_reg"/>
</dbReference>
<proteinExistence type="predicted"/>
<organism evidence="6 7">
    <name type="scientific">Micromonospora parastrephiae</name>
    <dbReference type="NCBI Taxonomy" id="2806101"/>
    <lineage>
        <taxon>Bacteria</taxon>
        <taxon>Bacillati</taxon>
        <taxon>Actinomycetota</taxon>
        <taxon>Actinomycetes</taxon>
        <taxon>Micromonosporales</taxon>
        <taxon>Micromonosporaceae</taxon>
        <taxon>Micromonospora</taxon>
    </lineage>
</organism>
<dbReference type="PANTHER" id="PTHR30055">
    <property type="entry name" value="HTH-TYPE TRANSCRIPTIONAL REGULATOR RUTR"/>
    <property type="match status" value="1"/>
</dbReference>
<gene>
    <name evidence="6" type="ORF">JNW91_15480</name>
</gene>
<dbReference type="PANTHER" id="PTHR30055:SF234">
    <property type="entry name" value="HTH-TYPE TRANSCRIPTIONAL REGULATOR BETI"/>
    <property type="match status" value="1"/>
</dbReference>
<dbReference type="InterPro" id="IPR036271">
    <property type="entry name" value="Tet_transcr_reg_TetR-rel_C_sf"/>
</dbReference>
<name>A0ABS1XV43_9ACTN</name>
<keyword evidence="1" id="KW-0805">Transcription regulation</keyword>
<feature type="DNA-binding region" description="H-T-H motif" evidence="4">
    <location>
        <begin position="38"/>
        <end position="57"/>
    </location>
</feature>
<evidence type="ECO:0000256" key="2">
    <source>
        <dbReference type="ARBA" id="ARBA00023125"/>
    </source>
</evidence>
<keyword evidence="2 4" id="KW-0238">DNA-binding</keyword>